<organism evidence="2 3">
    <name type="scientific">Naegleria fowleri</name>
    <name type="common">Brain eating amoeba</name>
    <dbReference type="NCBI Taxonomy" id="5763"/>
    <lineage>
        <taxon>Eukaryota</taxon>
        <taxon>Discoba</taxon>
        <taxon>Heterolobosea</taxon>
        <taxon>Tetramitia</taxon>
        <taxon>Eutetramitia</taxon>
        <taxon>Vahlkampfiidae</taxon>
        <taxon>Naegleria</taxon>
    </lineage>
</organism>
<protein>
    <submittedName>
        <fullName evidence="2">Uncharacterized protein</fullName>
    </submittedName>
</protein>
<sequence>MSQISNEQGSSSLEKKRLLSSTPSCTDETGKSKKKKHSSKTEKEALQAEHYNSVKQILELLHSKKNQLEGEPSSTHKNQKNWRMDCMVWDKSEPLITSQNFINSNTNQLVMPSVENDLFSNDTSPACNMDSLNSSTHQKDPLSRNVMPQKEIVVPIFSTQKDPVEKSSQPMQSQPIQSPLVKSQPFQSQPMQCHPLTSSSFERDPFNFSQKDNMIPLSGTTQSQLSISANNVQDDI</sequence>
<evidence type="ECO:0000256" key="1">
    <source>
        <dbReference type="SAM" id="MobiDB-lite"/>
    </source>
</evidence>
<name>A0A6A5C609_NAEFO</name>
<dbReference type="VEuPathDB" id="AmoebaDB:FDP41_011775"/>
<feature type="compositionally biased region" description="Polar residues" evidence="1">
    <location>
        <begin position="207"/>
        <end position="222"/>
    </location>
</feature>
<feature type="compositionally biased region" description="Low complexity" evidence="1">
    <location>
        <begin position="167"/>
        <end position="179"/>
    </location>
</feature>
<dbReference type="RefSeq" id="XP_044566627.1">
    <property type="nucleotide sequence ID" value="XM_044702221.1"/>
</dbReference>
<evidence type="ECO:0000313" key="2">
    <source>
        <dbReference type="EMBL" id="KAF0981914.1"/>
    </source>
</evidence>
<accession>A0A6A5C609</accession>
<dbReference type="Proteomes" id="UP000444721">
    <property type="component" value="Unassembled WGS sequence"/>
</dbReference>
<dbReference type="VEuPathDB" id="AmoebaDB:NF0040270"/>
<dbReference type="GeneID" id="68118990"/>
<feature type="region of interest" description="Disordered" evidence="1">
    <location>
        <begin position="1"/>
        <end position="49"/>
    </location>
</feature>
<keyword evidence="3" id="KW-1185">Reference proteome</keyword>
<evidence type="ECO:0000313" key="3">
    <source>
        <dbReference type="Proteomes" id="UP000444721"/>
    </source>
</evidence>
<proteinExistence type="predicted"/>
<comment type="caution">
    <text evidence="2">The sequence shown here is derived from an EMBL/GenBank/DDBJ whole genome shotgun (WGS) entry which is preliminary data.</text>
</comment>
<reference evidence="2 3" key="1">
    <citation type="journal article" date="2019" name="Sci. Rep.">
        <title>Nanopore sequencing improves the draft genome of the human pathogenic amoeba Naegleria fowleri.</title>
        <authorList>
            <person name="Liechti N."/>
            <person name="Schurch N."/>
            <person name="Bruggmann R."/>
            <person name="Wittwer M."/>
        </authorList>
    </citation>
    <scope>NUCLEOTIDE SEQUENCE [LARGE SCALE GENOMIC DNA]</scope>
    <source>
        <strain evidence="2 3">ATCC 30894</strain>
    </source>
</reference>
<dbReference type="AlphaFoldDB" id="A0A6A5C609"/>
<feature type="compositionally biased region" description="Polar residues" evidence="1">
    <location>
        <begin position="180"/>
        <end position="200"/>
    </location>
</feature>
<feature type="region of interest" description="Disordered" evidence="1">
    <location>
        <begin position="161"/>
        <end position="222"/>
    </location>
</feature>
<gene>
    <name evidence="2" type="ORF">FDP41_011775</name>
</gene>
<dbReference type="EMBL" id="VFQX01000012">
    <property type="protein sequence ID" value="KAF0981914.1"/>
    <property type="molecule type" value="Genomic_DNA"/>
</dbReference>
<dbReference type="VEuPathDB" id="AmoebaDB:NfTy_021580"/>